<proteinExistence type="predicted"/>
<dbReference type="AlphaFoldDB" id="A0A7J0BGC0"/>
<evidence type="ECO:0000313" key="2">
    <source>
        <dbReference type="Proteomes" id="UP000503840"/>
    </source>
</evidence>
<keyword evidence="2" id="KW-1185">Reference proteome</keyword>
<name>A0A7J0BGC0_9BACT</name>
<dbReference type="RefSeq" id="WP_174404391.1">
    <property type="nucleotide sequence ID" value="NZ_BLVO01000012.1"/>
</dbReference>
<sequence length="124" mass="13444">MPNMDYPGPCQSCSAIEGCSTDAQREAAVQSYCKGVEMELNIWKARLYDILAEAPKAENKAGFEDTLNLIKSTVREIEMLNTQLSSECSLDIAAQEKAVGGKLALLRSKYTEALSVISPGYFGG</sequence>
<protein>
    <submittedName>
        <fullName evidence="1">Uncharacterized protein</fullName>
    </submittedName>
</protein>
<evidence type="ECO:0000313" key="1">
    <source>
        <dbReference type="EMBL" id="GFM32706.1"/>
    </source>
</evidence>
<dbReference type="Proteomes" id="UP000503840">
    <property type="component" value="Unassembled WGS sequence"/>
</dbReference>
<accession>A0A7J0BGC0</accession>
<organism evidence="1 2">
    <name type="scientific">Desulfovibrio subterraneus</name>
    <dbReference type="NCBI Taxonomy" id="2718620"/>
    <lineage>
        <taxon>Bacteria</taxon>
        <taxon>Pseudomonadati</taxon>
        <taxon>Thermodesulfobacteriota</taxon>
        <taxon>Desulfovibrionia</taxon>
        <taxon>Desulfovibrionales</taxon>
        <taxon>Desulfovibrionaceae</taxon>
        <taxon>Desulfovibrio</taxon>
    </lineage>
</organism>
<dbReference type="EMBL" id="BLVO01000012">
    <property type="protein sequence ID" value="GFM32706.1"/>
    <property type="molecule type" value="Genomic_DNA"/>
</dbReference>
<comment type="caution">
    <text evidence="1">The sequence shown here is derived from an EMBL/GenBank/DDBJ whole genome shotgun (WGS) entry which is preliminary data.</text>
</comment>
<reference evidence="1 2" key="1">
    <citation type="submission" date="2020-05" db="EMBL/GenBank/DDBJ databases">
        <title>Draft genome sequence of Desulfovibrio sp. strain HN2T.</title>
        <authorList>
            <person name="Ueno A."/>
            <person name="Tamazawa S."/>
            <person name="Tamamura S."/>
            <person name="Murakami T."/>
            <person name="Kiyama T."/>
            <person name="Inomata H."/>
            <person name="Amano Y."/>
            <person name="Miyakawa K."/>
            <person name="Tamaki H."/>
            <person name="Naganuma T."/>
            <person name="Kaneko K."/>
        </authorList>
    </citation>
    <scope>NUCLEOTIDE SEQUENCE [LARGE SCALE GENOMIC DNA]</scope>
    <source>
        <strain evidence="1 2">HN2</strain>
    </source>
</reference>
<gene>
    <name evidence="1" type="ORF">DSM101010T_10710</name>
</gene>